<dbReference type="Gene3D" id="1.20.1070.10">
    <property type="entry name" value="Rhodopsin 7-helix transmembrane proteins"/>
    <property type="match status" value="1"/>
</dbReference>
<dbReference type="GO" id="GO:0001607">
    <property type="term" value="F:neuromedin U receptor activity"/>
    <property type="evidence" value="ECO:0007669"/>
    <property type="project" value="InterPro"/>
</dbReference>
<dbReference type="InterPro" id="IPR005390">
    <property type="entry name" value="NeuromedU_rcpt"/>
</dbReference>
<dbReference type="SUPFAM" id="SSF81321">
    <property type="entry name" value="Family A G protein-coupled receptor-like"/>
    <property type="match status" value="1"/>
</dbReference>
<feature type="transmembrane region" description="Helical" evidence="14">
    <location>
        <begin position="325"/>
        <end position="347"/>
    </location>
</feature>
<dbReference type="AlphaFoldDB" id="A0A9P0JCN0"/>
<protein>
    <recommendedName>
        <fullName evidence="15">G-protein coupled receptors family 1 profile domain-containing protein</fullName>
    </recommendedName>
</protein>
<keyword evidence="11 12" id="KW-0807">Transducer</keyword>
<comment type="subcellular location">
    <subcellularLocation>
        <location evidence="1">Cell membrane</location>
        <topology evidence="1">Multi-pass membrane protein</topology>
    </subcellularLocation>
</comment>
<evidence type="ECO:0000256" key="9">
    <source>
        <dbReference type="ARBA" id="ARBA00023170"/>
    </source>
</evidence>
<evidence type="ECO:0000313" key="17">
    <source>
        <dbReference type="Proteomes" id="UP001154329"/>
    </source>
</evidence>
<feature type="compositionally biased region" description="Low complexity" evidence="13">
    <location>
        <begin position="470"/>
        <end position="490"/>
    </location>
</feature>
<evidence type="ECO:0000256" key="7">
    <source>
        <dbReference type="ARBA" id="ARBA00023136"/>
    </source>
</evidence>
<proteinExistence type="inferred from homology"/>
<dbReference type="PROSITE" id="PS50262">
    <property type="entry name" value="G_PROTEIN_RECEP_F1_2"/>
    <property type="match status" value="1"/>
</dbReference>
<keyword evidence="3" id="KW-1003">Cell membrane</keyword>
<feature type="region of interest" description="Disordered" evidence="13">
    <location>
        <begin position="460"/>
        <end position="505"/>
    </location>
</feature>
<evidence type="ECO:0000256" key="11">
    <source>
        <dbReference type="ARBA" id="ARBA00023224"/>
    </source>
</evidence>
<evidence type="ECO:0000256" key="4">
    <source>
        <dbReference type="ARBA" id="ARBA00022692"/>
    </source>
</evidence>
<feature type="domain" description="G-protein coupled receptors family 1 profile" evidence="15">
    <location>
        <begin position="58"/>
        <end position="345"/>
    </location>
</feature>
<dbReference type="Proteomes" id="UP001154329">
    <property type="component" value="Chromosome 4"/>
</dbReference>
<evidence type="ECO:0000256" key="12">
    <source>
        <dbReference type="RuleBase" id="RU000688"/>
    </source>
</evidence>
<feature type="transmembrane region" description="Helical" evidence="14">
    <location>
        <begin position="117"/>
        <end position="138"/>
    </location>
</feature>
<evidence type="ECO:0000256" key="2">
    <source>
        <dbReference type="ARBA" id="ARBA00010663"/>
    </source>
</evidence>
<dbReference type="PRINTS" id="PR00237">
    <property type="entry name" value="GPCRRHODOPSN"/>
</dbReference>
<evidence type="ECO:0000256" key="14">
    <source>
        <dbReference type="SAM" id="Phobius"/>
    </source>
</evidence>
<accession>A0A9P0JCN0</accession>
<dbReference type="Pfam" id="PF00001">
    <property type="entry name" value="7tm_1"/>
    <property type="match status" value="1"/>
</dbReference>
<evidence type="ECO:0000259" key="15">
    <source>
        <dbReference type="PROSITE" id="PS50262"/>
    </source>
</evidence>
<gene>
    <name evidence="16" type="ORF">APHIGO_LOCUS10614</name>
</gene>
<feature type="transmembrane region" description="Helical" evidence="14">
    <location>
        <begin position="274"/>
        <end position="292"/>
    </location>
</feature>
<feature type="compositionally biased region" description="Basic residues" evidence="13">
    <location>
        <begin position="380"/>
        <end position="391"/>
    </location>
</feature>
<keyword evidence="5 14" id="KW-1133">Transmembrane helix</keyword>
<reference evidence="16" key="1">
    <citation type="submission" date="2022-02" db="EMBL/GenBank/DDBJ databases">
        <authorList>
            <person name="King R."/>
        </authorList>
    </citation>
    <scope>NUCLEOTIDE SEQUENCE</scope>
</reference>
<feature type="transmembrane region" description="Helical" evidence="14">
    <location>
        <begin position="38"/>
        <end position="66"/>
    </location>
</feature>
<feature type="region of interest" description="Disordered" evidence="13">
    <location>
        <begin position="375"/>
        <end position="447"/>
    </location>
</feature>
<dbReference type="PROSITE" id="PS00237">
    <property type="entry name" value="G_PROTEIN_RECEP_F1_1"/>
    <property type="match status" value="1"/>
</dbReference>
<dbReference type="InterPro" id="IPR000276">
    <property type="entry name" value="GPCR_Rhodpsn"/>
</dbReference>
<keyword evidence="10" id="KW-0325">Glycoprotein</keyword>
<keyword evidence="4 12" id="KW-0812">Transmembrane</keyword>
<evidence type="ECO:0000256" key="6">
    <source>
        <dbReference type="ARBA" id="ARBA00023040"/>
    </source>
</evidence>
<dbReference type="GO" id="GO:0005886">
    <property type="term" value="C:plasma membrane"/>
    <property type="evidence" value="ECO:0007669"/>
    <property type="project" value="UniProtKB-SubCell"/>
</dbReference>
<dbReference type="EMBL" id="OU899037">
    <property type="protein sequence ID" value="CAH1736999.1"/>
    <property type="molecule type" value="Genomic_DNA"/>
</dbReference>
<evidence type="ECO:0000256" key="8">
    <source>
        <dbReference type="ARBA" id="ARBA00023157"/>
    </source>
</evidence>
<feature type="transmembrane region" description="Helical" evidence="14">
    <location>
        <begin position="159"/>
        <end position="179"/>
    </location>
</feature>
<keyword evidence="7 14" id="KW-0472">Membrane</keyword>
<feature type="compositionally biased region" description="Basic and acidic residues" evidence="13">
    <location>
        <begin position="392"/>
        <end position="405"/>
    </location>
</feature>
<evidence type="ECO:0000256" key="5">
    <source>
        <dbReference type="ARBA" id="ARBA00022989"/>
    </source>
</evidence>
<reference evidence="16" key="2">
    <citation type="submission" date="2022-10" db="EMBL/GenBank/DDBJ databases">
        <authorList>
            <consortium name="ENA_rothamsted_submissions"/>
            <consortium name="culmorum"/>
            <person name="King R."/>
        </authorList>
    </citation>
    <scope>NUCLEOTIDE SEQUENCE</scope>
</reference>
<comment type="similarity">
    <text evidence="2 12">Belongs to the G-protein coupled receptor 1 family.</text>
</comment>
<evidence type="ECO:0000256" key="10">
    <source>
        <dbReference type="ARBA" id="ARBA00023180"/>
    </source>
</evidence>
<evidence type="ECO:0000313" key="16">
    <source>
        <dbReference type="EMBL" id="CAH1736999.1"/>
    </source>
</evidence>
<evidence type="ECO:0000256" key="3">
    <source>
        <dbReference type="ARBA" id="ARBA00022475"/>
    </source>
</evidence>
<feature type="transmembrane region" description="Helical" evidence="14">
    <location>
        <begin position="78"/>
        <end position="97"/>
    </location>
</feature>
<dbReference type="PANTHER" id="PTHR24243">
    <property type="entry name" value="G-PROTEIN COUPLED RECEPTOR"/>
    <property type="match status" value="1"/>
</dbReference>
<dbReference type="PANTHER" id="PTHR24243:SF208">
    <property type="entry name" value="PYROKININ-1 RECEPTOR"/>
    <property type="match status" value="1"/>
</dbReference>
<evidence type="ECO:0000256" key="1">
    <source>
        <dbReference type="ARBA" id="ARBA00004651"/>
    </source>
</evidence>
<keyword evidence="6 12" id="KW-0297">G-protein coupled receptor</keyword>
<keyword evidence="17" id="KW-1185">Reference proteome</keyword>
<evidence type="ECO:0000256" key="13">
    <source>
        <dbReference type="SAM" id="MobiDB-lite"/>
    </source>
</evidence>
<dbReference type="OrthoDB" id="5950040at2759"/>
<organism evidence="16 17">
    <name type="scientific">Aphis gossypii</name>
    <name type="common">Cotton aphid</name>
    <dbReference type="NCBI Taxonomy" id="80765"/>
    <lineage>
        <taxon>Eukaryota</taxon>
        <taxon>Metazoa</taxon>
        <taxon>Ecdysozoa</taxon>
        <taxon>Arthropoda</taxon>
        <taxon>Hexapoda</taxon>
        <taxon>Insecta</taxon>
        <taxon>Pterygota</taxon>
        <taxon>Neoptera</taxon>
        <taxon>Paraneoptera</taxon>
        <taxon>Hemiptera</taxon>
        <taxon>Sternorrhyncha</taxon>
        <taxon>Aphidomorpha</taxon>
        <taxon>Aphidoidea</taxon>
        <taxon>Aphididae</taxon>
        <taxon>Aphidini</taxon>
        <taxon>Aphis</taxon>
        <taxon>Aphis</taxon>
    </lineage>
</organism>
<keyword evidence="9 12" id="KW-0675">Receptor</keyword>
<dbReference type="PRINTS" id="PR01565">
    <property type="entry name" value="NEUROMEDINUR"/>
</dbReference>
<feature type="transmembrane region" description="Helical" evidence="14">
    <location>
        <begin position="219"/>
        <end position="238"/>
    </location>
</feature>
<dbReference type="CDD" id="cd15134">
    <property type="entry name" value="7tmA_capaR"/>
    <property type="match status" value="1"/>
</dbReference>
<sequence length="554" mass="61199">MSLQNELYNDGGGKGSQLNLTAGNTWDSDYIMPKRDPLYIVVPMTIMYSVIFVTGVIGNSITCMVIAKHKYMHTATNYYLFSLAMSDLILLVSGLPQEMWSIWSRYPYVFGEIFCQLRGLFSEMSANATVLTITAFTAERYVAICHPFMAQSMSKLSRAVKLIIIIWLVAVLFAIPQALQFTVSSWDGSSELMQCNIRSILLMDTNIELSTVSFTLSTLLFFLLPMTLITVLYALIGLRLRRSDKLKRTITVRSTHGEKKMSSPEYRANSSPKVLKMLVAVVVAFFICWAPFHAQRLIAIFGISHASSGNLDAKDIPFLHQLYGISTYISGVLYYVSTTINPILYHIMSLKFRGAFKETVLRCCGGDSGCGGDGWPGKCKQQRPARWTRRMLRSDSSEPTTDDHRPKYRRVSGRTTSSIELPATADDNEDDDEVYSGRSPGPDAELADCWRRAMTGLSATGNTERRHDSSCSNSAGSSGGNCDDSSAASGPALDASGDRGRRPVKVPPAIALSNWTVISNSSLRDVDCEDLRDELVGYATDASAMTIVGETTYY</sequence>
<name>A0A9P0JCN0_APHGO</name>
<keyword evidence="8" id="KW-1015">Disulfide bond</keyword>
<dbReference type="InterPro" id="IPR017452">
    <property type="entry name" value="GPCR_Rhodpsn_7TM"/>
</dbReference>